<organism evidence="1">
    <name type="scientific">marine sediment metagenome</name>
    <dbReference type="NCBI Taxonomy" id="412755"/>
    <lineage>
        <taxon>unclassified sequences</taxon>
        <taxon>metagenomes</taxon>
        <taxon>ecological metagenomes</taxon>
    </lineage>
</organism>
<gene>
    <name evidence="1" type="ORF">LCGC14_0413460</name>
</gene>
<dbReference type="Gene3D" id="3.40.50.450">
    <property type="match status" value="1"/>
</dbReference>
<proteinExistence type="predicted"/>
<dbReference type="EMBL" id="LAZR01000367">
    <property type="protein sequence ID" value="KKN72209.1"/>
    <property type="molecule type" value="Genomic_DNA"/>
</dbReference>
<dbReference type="AlphaFoldDB" id="A0A0F9SZ12"/>
<dbReference type="InterPro" id="IPR007710">
    <property type="entry name" value="Nucleoside_deoxyribTrfase"/>
</dbReference>
<evidence type="ECO:0000313" key="1">
    <source>
        <dbReference type="EMBL" id="KKN72209.1"/>
    </source>
</evidence>
<protein>
    <recommendedName>
        <fullName evidence="2">Nucleoside 2-deoxyribosyltransferase</fullName>
    </recommendedName>
</protein>
<dbReference type="Pfam" id="PF05014">
    <property type="entry name" value="Nuc_deoxyrib_tr"/>
    <property type="match status" value="1"/>
</dbReference>
<name>A0A0F9SZ12_9ZZZZ</name>
<reference evidence="1" key="1">
    <citation type="journal article" date="2015" name="Nature">
        <title>Complex archaea that bridge the gap between prokaryotes and eukaryotes.</title>
        <authorList>
            <person name="Spang A."/>
            <person name="Saw J.H."/>
            <person name="Jorgensen S.L."/>
            <person name="Zaremba-Niedzwiedzka K."/>
            <person name="Martijn J."/>
            <person name="Lind A.E."/>
            <person name="van Eijk R."/>
            <person name="Schleper C."/>
            <person name="Guy L."/>
            <person name="Ettema T.J."/>
        </authorList>
    </citation>
    <scope>NUCLEOTIDE SEQUENCE</scope>
</reference>
<evidence type="ECO:0008006" key="2">
    <source>
        <dbReference type="Google" id="ProtNLM"/>
    </source>
</evidence>
<accession>A0A0F9SZ12</accession>
<sequence>MIKLYIAAKLENHEQHNWVRDRLAPFATLTYDWTTHGSVKGTSPARIGEVADREMNGVERADAVIVLLPGGRGTHAELGMALAFGKPLGIYSPNPRHFEVGPDTCAFYWPDGVYRTGSLEDLIAWVVRGGRERQAIDREPSA</sequence>
<comment type="caution">
    <text evidence="1">The sequence shown here is derived from an EMBL/GenBank/DDBJ whole genome shotgun (WGS) entry which is preliminary data.</text>
</comment>
<dbReference type="SUPFAM" id="SSF52309">
    <property type="entry name" value="N-(deoxy)ribosyltransferase-like"/>
    <property type="match status" value="1"/>
</dbReference>